<comment type="caution">
    <text evidence="2">The sequence shown here is derived from an EMBL/GenBank/DDBJ whole genome shotgun (WGS) entry which is preliminary data.</text>
</comment>
<dbReference type="SUPFAM" id="SSF51126">
    <property type="entry name" value="Pectin lyase-like"/>
    <property type="match status" value="1"/>
</dbReference>
<evidence type="ECO:0000313" key="2">
    <source>
        <dbReference type="EMBL" id="MTH55743.1"/>
    </source>
</evidence>
<evidence type="ECO:0000259" key="1">
    <source>
        <dbReference type="Pfam" id="PF12708"/>
    </source>
</evidence>
<reference evidence="2 3" key="1">
    <citation type="journal article" date="2017" name="Int. J. Syst. Evol. Microbiol.">
        <title>Bacillus mangrovi sp. nov., isolated from a sediment sample from a mangrove forest.</title>
        <authorList>
            <person name="Gupta V."/>
            <person name="Singh P.K."/>
            <person name="Korpole S."/>
            <person name="Tanuku N.R.S."/>
            <person name="Pinnaka A.K."/>
        </authorList>
    </citation>
    <scope>NUCLEOTIDE SEQUENCE [LARGE SCALE GENOMIC DNA]</scope>
    <source>
        <strain evidence="2 3">KCTC 33872</strain>
    </source>
</reference>
<protein>
    <recommendedName>
        <fullName evidence="1">Rhamnogalacturonase A/B/Epimerase-like pectate lyase domain-containing protein</fullName>
    </recommendedName>
</protein>
<dbReference type="EMBL" id="WMIB01000039">
    <property type="protein sequence ID" value="MTH55743.1"/>
    <property type="molecule type" value="Genomic_DNA"/>
</dbReference>
<dbReference type="OrthoDB" id="6502305at2"/>
<dbReference type="InterPro" id="IPR012334">
    <property type="entry name" value="Pectin_lyas_fold"/>
</dbReference>
<gene>
    <name evidence="2" type="ORF">GKZ89_20330</name>
</gene>
<dbReference type="InterPro" id="IPR006626">
    <property type="entry name" value="PbH1"/>
</dbReference>
<organism evidence="2 3">
    <name type="scientific">Metabacillus mangrovi</name>
    <dbReference type="NCBI Taxonomy" id="1491830"/>
    <lineage>
        <taxon>Bacteria</taxon>
        <taxon>Bacillati</taxon>
        <taxon>Bacillota</taxon>
        <taxon>Bacilli</taxon>
        <taxon>Bacillales</taxon>
        <taxon>Bacillaceae</taxon>
        <taxon>Metabacillus</taxon>
    </lineage>
</organism>
<dbReference type="Pfam" id="PF12708">
    <property type="entry name" value="Pect-lyase_RHGA_epim"/>
    <property type="match status" value="1"/>
</dbReference>
<name>A0A7X2S8P2_9BACI</name>
<sequence length="421" mass="46034">MFGREGFILKKNAGLILLAAAVLFLIFTVLQKDEEKKSDILNVKEYGAEGNGKTDDTEAIQKALDEGSYKKVYLPKGNYKISQALKVKEQTEVYSEGASIFSGSGLDSVIRVNGDHVHIHDLTVDGKSRTLKGITVEAGSSHTHVSKSILQNFNQPENSELSRQTVAAFRVEGSTNHTTLDQSRINNVMARNPIKGWEHHVSRGVLISPASKEQTTAKNVTVSNTSFSGIGPKDDGDGIVVQGFKGNVGLTVTANTFTNVHKRAIKIQSPGAVIQKNTIYNSFRKNNHYTTYYDPHKYDMWAAVSVYADDVSIKQNSISGSGDYGRIIDVSNASNILIESNYIENGRKGNYADSSVVYITADRKGDSSNITVANNTLANGRYGIFADRNSTKITASNNRPINVKDYQNKALKKKAAELAEE</sequence>
<dbReference type="SMART" id="SM00710">
    <property type="entry name" value="PbH1"/>
    <property type="match status" value="6"/>
</dbReference>
<dbReference type="InterPro" id="IPR011050">
    <property type="entry name" value="Pectin_lyase_fold/virulence"/>
</dbReference>
<evidence type="ECO:0000313" key="3">
    <source>
        <dbReference type="Proteomes" id="UP000434639"/>
    </source>
</evidence>
<keyword evidence="3" id="KW-1185">Reference proteome</keyword>
<proteinExistence type="predicted"/>
<dbReference type="Proteomes" id="UP000434639">
    <property type="component" value="Unassembled WGS sequence"/>
</dbReference>
<dbReference type="AlphaFoldDB" id="A0A7X2S8P2"/>
<feature type="domain" description="Rhamnogalacturonase A/B/Epimerase-like pectate lyase" evidence="1">
    <location>
        <begin position="41"/>
        <end position="281"/>
    </location>
</feature>
<accession>A0A7X2S8P2</accession>
<dbReference type="InterPro" id="IPR024535">
    <property type="entry name" value="RHGA/B-epi-like_pectate_lyase"/>
</dbReference>
<dbReference type="Gene3D" id="2.160.20.10">
    <property type="entry name" value="Single-stranded right-handed beta-helix, Pectin lyase-like"/>
    <property type="match status" value="1"/>
</dbReference>